<reference evidence="2" key="1">
    <citation type="journal article" date="2022" name="bioRxiv">
        <title>Sequencing and chromosome-scale assembly of the giantPleurodeles waltlgenome.</title>
        <authorList>
            <person name="Brown T."/>
            <person name="Elewa A."/>
            <person name="Iarovenko S."/>
            <person name="Subramanian E."/>
            <person name="Araus A.J."/>
            <person name="Petzold A."/>
            <person name="Susuki M."/>
            <person name="Suzuki K.-i.T."/>
            <person name="Hayashi T."/>
            <person name="Toyoda A."/>
            <person name="Oliveira C."/>
            <person name="Osipova E."/>
            <person name="Leigh N.D."/>
            <person name="Simon A."/>
            <person name="Yun M.H."/>
        </authorList>
    </citation>
    <scope>NUCLEOTIDE SEQUENCE</scope>
    <source>
        <strain evidence="2">20211129_DDA</strain>
        <tissue evidence="2">Liver</tissue>
    </source>
</reference>
<name>A0AAV7UB16_PLEWA</name>
<protein>
    <submittedName>
        <fullName evidence="2">Uncharacterized protein</fullName>
    </submittedName>
</protein>
<feature type="region of interest" description="Disordered" evidence="1">
    <location>
        <begin position="137"/>
        <end position="167"/>
    </location>
</feature>
<dbReference type="AlphaFoldDB" id="A0AAV7UB16"/>
<organism evidence="2 3">
    <name type="scientific">Pleurodeles waltl</name>
    <name type="common">Iberian ribbed newt</name>
    <dbReference type="NCBI Taxonomy" id="8319"/>
    <lineage>
        <taxon>Eukaryota</taxon>
        <taxon>Metazoa</taxon>
        <taxon>Chordata</taxon>
        <taxon>Craniata</taxon>
        <taxon>Vertebrata</taxon>
        <taxon>Euteleostomi</taxon>
        <taxon>Amphibia</taxon>
        <taxon>Batrachia</taxon>
        <taxon>Caudata</taxon>
        <taxon>Salamandroidea</taxon>
        <taxon>Salamandridae</taxon>
        <taxon>Pleurodelinae</taxon>
        <taxon>Pleurodeles</taxon>
    </lineage>
</organism>
<feature type="compositionally biased region" description="Acidic residues" evidence="1">
    <location>
        <begin position="23"/>
        <end position="32"/>
    </location>
</feature>
<keyword evidence="3" id="KW-1185">Reference proteome</keyword>
<dbReference type="EMBL" id="JANPWB010000005">
    <property type="protein sequence ID" value="KAJ1186058.1"/>
    <property type="molecule type" value="Genomic_DNA"/>
</dbReference>
<feature type="compositionally biased region" description="Polar residues" evidence="1">
    <location>
        <begin position="1"/>
        <end position="13"/>
    </location>
</feature>
<feature type="region of interest" description="Disordered" evidence="1">
    <location>
        <begin position="1"/>
        <end position="61"/>
    </location>
</feature>
<sequence>MTGQWEVCSSTGTPDLVWQGPLDYEEDDPDEQDAARLHWEEGKAGPGAACRMASTGRSGRQTRAAVASSGRVEVWVLRPPTPWPGRSNVRAPEREEVVSEGSLEEGELRNSGSETEWWERKGQGAYNPVRQSLQVKQAVTRTGGRRKERMGAEARTVQEQPPLLSPASPAMLLSTGAAGEGEITAATWVLKGEQRLKALRFNFEKYATLFALSLSFPLERPRKMNEGSPAPARTR</sequence>
<feature type="compositionally biased region" description="Basic and acidic residues" evidence="1">
    <location>
        <begin position="33"/>
        <end position="43"/>
    </location>
</feature>
<evidence type="ECO:0000256" key="1">
    <source>
        <dbReference type="SAM" id="MobiDB-lite"/>
    </source>
</evidence>
<dbReference type="Proteomes" id="UP001066276">
    <property type="component" value="Chromosome 3_1"/>
</dbReference>
<evidence type="ECO:0000313" key="2">
    <source>
        <dbReference type="EMBL" id="KAJ1186058.1"/>
    </source>
</evidence>
<feature type="region of interest" description="Disordered" evidence="1">
    <location>
        <begin position="78"/>
        <end position="115"/>
    </location>
</feature>
<proteinExistence type="predicted"/>
<evidence type="ECO:0000313" key="3">
    <source>
        <dbReference type="Proteomes" id="UP001066276"/>
    </source>
</evidence>
<gene>
    <name evidence="2" type="ORF">NDU88_002843</name>
</gene>
<comment type="caution">
    <text evidence="2">The sequence shown here is derived from an EMBL/GenBank/DDBJ whole genome shotgun (WGS) entry which is preliminary data.</text>
</comment>
<accession>A0AAV7UB16</accession>